<feature type="transmembrane region" description="Helical" evidence="8">
    <location>
        <begin position="2171"/>
        <end position="2194"/>
    </location>
</feature>
<dbReference type="Gene3D" id="3.30.40.10">
    <property type="entry name" value="Zinc/RING finger domain, C3HC4 (zinc finger)"/>
    <property type="match status" value="1"/>
</dbReference>
<feature type="region of interest" description="Disordered" evidence="7">
    <location>
        <begin position="1662"/>
        <end position="1707"/>
    </location>
</feature>
<feature type="compositionally biased region" description="Pro residues" evidence="7">
    <location>
        <begin position="1487"/>
        <end position="1498"/>
    </location>
</feature>
<feature type="region of interest" description="Disordered" evidence="7">
    <location>
        <begin position="1429"/>
        <end position="1546"/>
    </location>
</feature>
<feature type="region of interest" description="Disordered" evidence="7">
    <location>
        <begin position="1141"/>
        <end position="1182"/>
    </location>
</feature>
<comment type="similarity">
    <text evidence="1">Belongs to the CHFR family.</text>
</comment>
<dbReference type="PROSITE" id="PS50089">
    <property type="entry name" value="ZF_RING_2"/>
    <property type="match status" value="1"/>
</dbReference>
<comment type="caution">
    <text evidence="11">The sequence shown here is derived from an EMBL/GenBank/DDBJ whole genome shotgun (WGS) entry which is preliminary data.</text>
</comment>
<evidence type="ECO:0000259" key="9">
    <source>
        <dbReference type="PROSITE" id="PS50006"/>
    </source>
</evidence>
<evidence type="ECO:0000256" key="5">
    <source>
        <dbReference type="ARBA" id="ARBA00022833"/>
    </source>
</evidence>
<feature type="compositionally biased region" description="Low complexity" evidence="7">
    <location>
        <begin position="394"/>
        <end position="407"/>
    </location>
</feature>
<feature type="compositionally biased region" description="Low complexity" evidence="7">
    <location>
        <begin position="1499"/>
        <end position="1520"/>
    </location>
</feature>
<dbReference type="InterPro" id="IPR008984">
    <property type="entry name" value="SMAD_FHA_dom_sf"/>
</dbReference>
<organism evidence="11 12">
    <name type="scientific">Volvox africanus</name>
    <dbReference type="NCBI Taxonomy" id="51714"/>
    <lineage>
        <taxon>Eukaryota</taxon>
        <taxon>Viridiplantae</taxon>
        <taxon>Chlorophyta</taxon>
        <taxon>core chlorophytes</taxon>
        <taxon>Chlorophyceae</taxon>
        <taxon>CS clade</taxon>
        <taxon>Chlamydomonadales</taxon>
        <taxon>Volvocaceae</taxon>
        <taxon>Volvox</taxon>
    </lineage>
</organism>
<feature type="region of interest" description="Disordered" evidence="7">
    <location>
        <begin position="394"/>
        <end position="575"/>
    </location>
</feature>
<feature type="compositionally biased region" description="Low complexity" evidence="7">
    <location>
        <begin position="1358"/>
        <end position="1383"/>
    </location>
</feature>
<dbReference type="InterPro" id="IPR013083">
    <property type="entry name" value="Znf_RING/FYVE/PHD"/>
</dbReference>
<dbReference type="PROSITE" id="PS50006">
    <property type="entry name" value="FHA_DOMAIN"/>
    <property type="match status" value="1"/>
</dbReference>
<protein>
    <recommendedName>
        <fullName evidence="2">E3 ubiquitin-protein ligase CHFR</fullName>
    </recommendedName>
</protein>
<feature type="compositionally biased region" description="Polar residues" evidence="7">
    <location>
        <begin position="520"/>
        <end position="533"/>
    </location>
</feature>
<proteinExistence type="inferred from homology"/>
<feature type="region of interest" description="Disordered" evidence="7">
    <location>
        <begin position="733"/>
        <end position="753"/>
    </location>
</feature>
<sequence length="2195" mass="225237">MDPRRRVRERRARSAWGYLQLCREGDDRPAAPPISLIRDLILFGRGMEPSPKAVQSLTGTPSPFQWISTEDERVSRMHASIRAHWEPNRWRPLVSMEDYSRNGTFLNGVPLRPGHSIALSSGDRISLVLSVNPLAEVSYKYEEASLVALIAVDRSSSGLQQPHPARGSAAPSPPTRGQARDGADGRRNTVPSSLPLVATAASAPLVRPDRGSTAAVSSPPSRPPPPLVHPRSPDRRRLSRDKGNLNGGSSGANAAKSARRRPRCVPPTEPLRGSANGGNGGSGRRHVNGYASPGKYDSECDTDNAVLSPTSTPRRRRPSVLEFMTVSPMSSVADVEVPVVVTGAPGAAAAAVSGPHCSASTSAVNTTGMRDVFAAAAVEAAAALVVAATAQDAPLLSPGTSLPPGSSRSISEQLNPPGSGRTPPQPAASALGPDVRPLGQPGGHHPPPESSSLSPPSPSSTQVPRDEAFQKQPPARLHAAPSLAADTAGAITGRSRATTSPNPDSHASGGDAGSSTSRSLQPSKLLHTNTESSPPLAPAEPAAVAAERGSGALASVKQGPQQGLPSTAAATRGTDAPGAVAAKLAAALAAEPQKGHRRVPVGAAGSGSGAADADADAGHGANGNSSGSSDSGSLQQEFSFSTPLRPQTWAPPPPTPPPSFSGDNATAAAAAMYGYEGVESVGSNGGVVFSSGGSSNVKECVTRSQRNAGYPALLIKGNCSGGGAAAAAATRAAASGGRNHVRTNSSSSGEAMPVDDGPSFSWFTAPPRVPAFSGNSSSMSPDCSPESHNDIMMPNAELVLRDRQMSRRYTMYGESMETPSPYSLRSESLIGHLRHGQEIAAIPPGLADIGEATNGNRSAIVGMNPWIEGTSGSGFGAHSVDSSCPYMPYTPITQLGSYLDSHLSYSELGAPRNQHNAGFGGGSVCGSNCGLGGALSDGGGGEPQSGHGSSSRTTAHDLPGGCGHWPDADAGHASAIARTSYSWVGSSPAGCSSAATSAAALSAAHISPFTASDVSRYDNGASSSICRYGTVGLELQQRNQEHSTVAGAAVVVATKLPAPSLAQMGQESAEVRSAPLMSESEIHPNRQSVPQRVRSHSLDPSPTSCVRPMGHIPAPPMLTAGLAAAAAADPVVAQNRILPFQQQQEQQQRQRSREVPPLKLPASAAATPSPCFGRNSEGQPYDNSCSTSCVTEEPWGLEVDGNDYAGGTAKTRTPAAHWKSIPGDFPPPPDLAQLLASREPRAGFADPDADAAGESQRTSRYPGYSGSDALVCGLCGGCLQRAIAVQPCGHTYCGSCLSQRLSVVMAAGCKLGCPAGCAAFSKIAVNMPARRLEELMLGHISSDLADPYTPGGAEPYRQNPASATAAAAPAATTQPQRPHAAAGGPTGRPRGGGRTTSDPGLLNLGITAAVAAHTATAAAAAVVPAASPSAVATTPSGSRPAAAVAAGVGGGSPTDHHRHRGGSPTGGEAVSMPRLNRSHLYGTSSPAPAPPLPLPLPPQQEQEQQQGGHSPKSPSGGPSPTSCVAGDYPADLYGTGSGRDNGDDEMHRRRHLRNGTASNDDVEYDMDIPDLCPLPDEILPLPAERLHVRQAELFLMRLREVMELRPEPEPGEAAERCLTLLCPLTRLASTQPGARDALSAMGALQGCLLVLEQQLRMQQRQHQHQHRFVQQQGLRGHPPQPASCDTDVELQPPQSSPRNGHRRRLCCPDTSSITNVNGLQGTPGSVDGSGSCGGGAAAATAAALISSGEMCQGRRGPSFTENPAESACNDAQDQILISQAATATATGAATAAAAAAANVDQIRQSLTVQRAACGLIAVLLSGLEPEGGCQQSNQWSLARMGGVEVLLKVLGHAACEVAAADEAEAPPALAGKVSGEAAAQDAASGGGGGGGTAEAAVGEDVCGIWRVGSDERWQWRRRQLKEEAEQLAAASLTVLRLVVHGNTMTQAHVTCDGVAAVLGVLRDMPRCDGVLAAGMQLLVELARGDDVTHTAIRQRLMEEGALQLAVAAIWGGNSRSASGRGHSKAFKSSSTNAAISAAAHRGHGGGPVLAASLTALGTLLAAPMPDVMGKVAVSELRRLQALSRLRSCLKDLELELQTAAAVKTGRRGGRSRKQPPSEPEVALLAAGRRVEQQLVKILTAKSWWCWGRGGSDGNVREDGGVDGVRGLSWRLFVAAGAGFAVGASFTAAVVVTLLY</sequence>
<evidence type="ECO:0000256" key="1">
    <source>
        <dbReference type="ARBA" id="ARBA00005797"/>
    </source>
</evidence>
<dbReference type="InterPro" id="IPR001841">
    <property type="entry name" value="Znf_RING"/>
</dbReference>
<feature type="compositionally biased region" description="Polar residues" evidence="7">
    <location>
        <begin position="558"/>
        <end position="569"/>
    </location>
</feature>
<evidence type="ECO:0000313" key="11">
    <source>
        <dbReference type="EMBL" id="GLI62552.1"/>
    </source>
</evidence>
<dbReference type="EMBL" id="BSDZ01000013">
    <property type="protein sequence ID" value="GLI62552.1"/>
    <property type="molecule type" value="Genomic_DNA"/>
</dbReference>
<feature type="compositionally biased region" description="Low complexity" evidence="7">
    <location>
        <begin position="504"/>
        <end position="519"/>
    </location>
</feature>
<feature type="region of interest" description="Disordered" evidence="7">
    <location>
        <begin position="590"/>
        <end position="664"/>
    </location>
</feature>
<keyword evidence="4 6" id="KW-0863">Zinc-finger</keyword>
<feature type="domain" description="RING-type" evidence="10">
    <location>
        <begin position="1272"/>
        <end position="1314"/>
    </location>
</feature>
<dbReference type="Gene3D" id="2.60.200.20">
    <property type="match status" value="1"/>
</dbReference>
<evidence type="ECO:0000259" key="10">
    <source>
        <dbReference type="PROSITE" id="PS50089"/>
    </source>
</evidence>
<keyword evidence="8" id="KW-1133">Transmembrane helix</keyword>
<feature type="domain" description="FHA" evidence="9">
    <location>
        <begin position="41"/>
        <end position="111"/>
    </location>
</feature>
<evidence type="ECO:0000313" key="12">
    <source>
        <dbReference type="Proteomes" id="UP001165090"/>
    </source>
</evidence>
<feature type="region of interest" description="Disordered" evidence="7">
    <location>
        <begin position="157"/>
        <end position="316"/>
    </location>
</feature>
<keyword evidence="5" id="KW-0862">Zinc</keyword>
<feature type="compositionally biased region" description="Pro residues" evidence="7">
    <location>
        <begin position="649"/>
        <end position="659"/>
    </location>
</feature>
<dbReference type="SUPFAM" id="SSF49879">
    <property type="entry name" value="SMAD/FHA domain"/>
    <property type="match status" value="1"/>
</dbReference>
<keyword evidence="12" id="KW-1185">Reference proteome</keyword>
<feature type="compositionally biased region" description="Basic and acidic residues" evidence="7">
    <location>
        <begin position="231"/>
        <end position="243"/>
    </location>
</feature>
<dbReference type="Proteomes" id="UP001165090">
    <property type="component" value="Unassembled WGS sequence"/>
</dbReference>
<accession>A0ABQ5RY53</accession>
<gene>
    <name evidence="11" type="ORF">VaNZ11_005219</name>
</gene>
<keyword evidence="8" id="KW-0812">Transmembrane</keyword>
<feature type="region of interest" description="Disordered" evidence="7">
    <location>
        <begin position="936"/>
        <end position="964"/>
    </location>
</feature>
<evidence type="ECO:0000256" key="6">
    <source>
        <dbReference type="PROSITE-ProRule" id="PRU00175"/>
    </source>
</evidence>
<dbReference type="InterPro" id="IPR017907">
    <property type="entry name" value="Znf_RING_CS"/>
</dbReference>
<evidence type="ECO:0000256" key="3">
    <source>
        <dbReference type="ARBA" id="ARBA00022723"/>
    </source>
</evidence>
<keyword evidence="3" id="KW-0479">Metal-binding</keyword>
<feature type="region of interest" description="Disordered" evidence="7">
    <location>
        <begin position="1348"/>
        <end position="1400"/>
    </location>
</feature>
<feature type="compositionally biased region" description="Gly residues" evidence="7">
    <location>
        <begin position="1384"/>
        <end position="1394"/>
    </location>
</feature>
<feature type="region of interest" description="Disordered" evidence="7">
    <location>
        <begin position="1081"/>
        <end position="1103"/>
    </location>
</feature>
<feature type="compositionally biased region" description="Low complexity" evidence="7">
    <location>
        <begin position="1429"/>
        <end position="1446"/>
    </location>
</feature>
<feature type="compositionally biased region" description="Basic and acidic residues" evidence="7">
    <location>
        <begin position="178"/>
        <end position="187"/>
    </location>
</feature>
<dbReference type="InterPro" id="IPR000253">
    <property type="entry name" value="FHA_dom"/>
</dbReference>
<feature type="compositionally biased region" description="Low complexity" evidence="7">
    <location>
        <begin position="618"/>
        <end position="633"/>
    </location>
</feature>
<evidence type="ECO:0000256" key="2">
    <source>
        <dbReference type="ARBA" id="ARBA00017908"/>
    </source>
</evidence>
<evidence type="ECO:0000256" key="8">
    <source>
        <dbReference type="SAM" id="Phobius"/>
    </source>
</evidence>
<reference evidence="11 12" key="1">
    <citation type="journal article" date="2023" name="IScience">
        <title>Expanded male sex-determining region conserved during the evolution of homothallism in the green alga Volvox.</title>
        <authorList>
            <person name="Yamamoto K."/>
            <person name="Matsuzaki R."/>
            <person name="Mahakham W."/>
            <person name="Heman W."/>
            <person name="Sekimoto H."/>
            <person name="Kawachi M."/>
            <person name="Minakuchi Y."/>
            <person name="Toyoda A."/>
            <person name="Nozaki H."/>
        </authorList>
    </citation>
    <scope>NUCLEOTIDE SEQUENCE [LARGE SCALE GENOMIC DNA]</scope>
    <source>
        <strain evidence="11 12">NIES-4468</strain>
    </source>
</reference>
<evidence type="ECO:0000256" key="7">
    <source>
        <dbReference type="SAM" id="MobiDB-lite"/>
    </source>
</evidence>
<dbReference type="SUPFAM" id="SSF57850">
    <property type="entry name" value="RING/U-box"/>
    <property type="match status" value="1"/>
</dbReference>
<dbReference type="Pfam" id="PF00498">
    <property type="entry name" value="FHA"/>
    <property type="match status" value="1"/>
</dbReference>
<keyword evidence="8" id="KW-0472">Membrane</keyword>
<dbReference type="PROSITE" id="PS00518">
    <property type="entry name" value="ZF_RING_1"/>
    <property type="match status" value="1"/>
</dbReference>
<name>A0ABQ5RY53_9CHLO</name>
<evidence type="ECO:0000256" key="4">
    <source>
        <dbReference type="ARBA" id="ARBA00022771"/>
    </source>
</evidence>